<evidence type="ECO:0000256" key="2">
    <source>
        <dbReference type="SAM" id="MobiDB-lite"/>
    </source>
</evidence>
<comment type="caution">
    <text evidence="4">The sequence shown here is derived from an EMBL/GenBank/DDBJ whole genome shotgun (WGS) entry which is preliminary data.</text>
</comment>
<proteinExistence type="predicted"/>
<organism evidence="4 5">
    <name type="scientific">Dictyostelium firmibasis</name>
    <dbReference type="NCBI Taxonomy" id="79012"/>
    <lineage>
        <taxon>Eukaryota</taxon>
        <taxon>Amoebozoa</taxon>
        <taxon>Evosea</taxon>
        <taxon>Eumycetozoa</taxon>
        <taxon>Dictyostelia</taxon>
        <taxon>Dictyosteliales</taxon>
        <taxon>Dictyosteliaceae</taxon>
        <taxon>Dictyostelium</taxon>
    </lineage>
</organism>
<evidence type="ECO:0000313" key="5">
    <source>
        <dbReference type="Proteomes" id="UP001344447"/>
    </source>
</evidence>
<feature type="compositionally biased region" description="Polar residues" evidence="2">
    <location>
        <begin position="10"/>
        <end position="19"/>
    </location>
</feature>
<feature type="region of interest" description="Disordered" evidence="2">
    <location>
        <begin position="42"/>
        <end position="83"/>
    </location>
</feature>
<sequence length="279" mass="32221">MNNNSVNNNDSYFGNSIPSSPKRKGVKKKVFDDNLISLNLNSNFKNNKNLSTDLNSSYISDEDDNDYQDYSDDEEDDDDHYKSDFFNSVSQKYKKKEITNNIHINNDNNTINNNNENYNNDNNNSNSKSNSNSNSNSSIVLVNTKNTLQYSQKEKNKTRKKNTKKLLECDRNNLEYTLNRLKDSSSYCGGEFSRLLSSVNSICNNITKLSHDNMENYSNIIDKTTFESVKCAESMKMLINNMELLNSDIFEIYKLNNQIKNVKKDVDQLEILMKTLIKQ</sequence>
<keyword evidence="5" id="KW-1185">Reference proteome</keyword>
<name>A0AAN7Z3Y9_9MYCE</name>
<feature type="region of interest" description="Disordered" evidence="2">
    <location>
        <begin position="100"/>
        <end position="137"/>
    </location>
</feature>
<evidence type="ECO:0000259" key="3">
    <source>
        <dbReference type="Pfam" id="PF10157"/>
    </source>
</evidence>
<dbReference type="AlphaFoldDB" id="A0AAN7Z3Y9"/>
<feature type="domain" description="BLOC-1-related complex subunit 6 C-terminal helix" evidence="3">
    <location>
        <begin position="177"/>
        <end position="270"/>
    </location>
</feature>
<dbReference type="Proteomes" id="UP001344447">
    <property type="component" value="Unassembled WGS sequence"/>
</dbReference>
<gene>
    <name evidence="4" type="ORF">RB653_005238</name>
</gene>
<keyword evidence="1" id="KW-0175">Coiled coil</keyword>
<feature type="compositionally biased region" description="Acidic residues" evidence="2">
    <location>
        <begin position="60"/>
        <end position="78"/>
    </location>
</feature>
<feature type="coiled-coil region" evidence="1">
    <location>
        <begin position="252"/>
        <end position="279"/>
    </location>
</feature>
<evidence type="ECO:0000256" key="1">
    <source>
        <dbReference type="SAM" id="Coils"/>
    </source>
</evidence>
<dbReference type="EMBL" id="JAVFKY010000001">
    <property type="protein sequence ID" value="KAK5583640.1"/>
    <property type="molecule type" value="Genomic_DNA"/>
</dbReference>
<evidence type="ECO:0000313" key="4">
    <source>
        <dbReference type="EMBL" id="KAK5583640.1"/>
    </source>
</evidence>
<accession>A0AAN7Z3Y9</accession>
<dbReference type="InterPro" id="IPR046465">
    <property type="entry name" value="BORCS6_C"/>
</dbReference>
<reference evidence="4 5" key="1">
    <citation type="submission" date="2023-11" db="EMBL/GenBank/DDBJ databases">
        <title>Dfirmibasis_genome.</title>
        <authorList>
            <person name="Edelbroek B."/>
            <person name="Kjellin J."/>
            <person name="Jerlstrom-Hultqvist J."/>
            <person name="Soderbom F."/>
        </authorList>
    </citation>
    <scope>NUCLEOTIDE SEQUENCE [LARGE SCALE GENOMIC DNA]</scope>
    <source>
        <strain evidence="4 5">TNS-C-14</strain>
    </source>
</reference>
<feature type="region of interest" description="Disordered" evidence="2">
    <location>
        <begin position="1"/>
        <end position="25"/>
    </location>
</feature>
<dbReference type="Pfam" id="PF10157">
    <property type="entry name" value="BORCS6"/>
    <property type="match status" value="1"/>
</dbReference>
<protein>
    <recommendedName>
        <fullName evidence="3">BLOC-1-related complex subunit 6 C-terminal helix domain-containing protein</fullName>
    </recommendedName>
</protein>